<organism evidence="15 18">
    <name type="scientific">Vagococcus fluvialis</name>
    <dbReference type="NCBI Taxonomy" id="2738"/>
    <lineage>
        <taxon>Bacteria</taxon>
        <taxon>Bacillati</taxon>
        <taxon>Bacillota</taxon>
        <taxon>Bacilli</taxon>
        <taxon>Lactobacillales</taxon>
        <taxon>Enterococcaceae</taxon>
        <taxon>Vagococcus</taxon>
    </lineage>
</organism>
<dbReference type="InterPro" id="IPR045864">
    <property type="entry name" value="aa-tRNA-synth_II/BPL/LPL"/>
</dbReference>
<evidence type="ECO:0000313" key="17">
    <source>
        <dbReference type="Proteomes" id="UP000288197"/>
    </source>
</evidence>
<dbReference type="InterPro" id="IPR006195">
    <property type="entry name" value="aa-tRNA-synth_II"/>
</dbReference>
<keyword evidence="4 13" id="KW-0963">Cytoplasm</keyword>
<dbReference type="InterPro" id="IPR002319">
    <property type="entry name" value="Phenylalanyl-tRNA_Synthase"/>
</dbReference>
<evidence type="ECO:0000313" key="15">
    <source>
        <dbReference type="EMBL" id="NKC68685.1"/>
    </source>
</evidence>
<evidence type="ECO:0000256" key="2">
    <source>
        <dbReference type="ARBA" id="ARBA00010207"/>
    </source>
</evidence>
<keyword evidence="5 13" id="KW-0436">Ligase</keyword>
<evidence type="ECO:0000256" key="11">
    <source>
        <dbReference type="ARBA" id="ARBA00023146"/>
    </source>
</evidence>
<dbReference type="GO" id="GO:0006432">
    <property type="term" value="P:phenylalanyl-tRNA aminoacylation"/>
    <property type="evidence" value="ECO:0007669"/>
    <property type="project" value="UniProtKB-UniRule"/>
</dbReference>
<dbReference type="GeneID" id="63146610"/>
<evidence type="ECO:0000256" key="5">
    <source>
        <dbReference type="ARBA" id="ARBA00022598"/>
    </source>
</evidence>
<keyword evidence="10 13" id="KW-0648">Protein biosynthesis</keyword>
<reference evidence="16 17" key="1">
    <citation type="submission" date="2017-05" db="EMBL/GenBank/DDBJ databases">
        <title>Vagococcus spp. assemblies.</title>
        <authorList>
            <person name="Gulvik C.A."/>
        </authorList>
    </citation>
    <scope>NUCLEOTIDE SEQUENCE [LARGE SCALE GENOMIC DNA]</scope>
    <source>
        <strain evidence="16 17">NCFB 2497</strain>
    </source>
</reference>
<evidence type="ECO:0000256" key="12">
    <source>
        <dbReference type="ARBA" id="ARBA00049255"/>
    </source>
</evidence>
<dbReference type="RefSeq" id="WP_086342653.1">
    <property type="nucleotide sequence ID" value="NZ_CP081459.1"/>
</dbReference>
<evidence type="ECO:0000256" key="8">
    <source>
        <dbReference type="ARBA" id="ARBA00022840"/>
    </source>
</evidence>
<evidence type="ECO:0000259" key="14">
    <source>
        <dbReference type="PROSITE" id="PS50862"/>
    </source>
</evidence>
<dbReference type="GO" id="GO:0000287">
    <property type="term" value="F:magnesium ion binding"/>
    <property type="evidence" value="ECO:0007669"/>
    <property type="project" value="UniProtKB-UniRule"/>
</dbReference>
<sequence length="348" mass="39336">MSLKETLEQLKKDALAKIESTTNLENLNEIRVQVLGKKGSMTEVLRGMKDLSPEMRPVVGGLANEIRDLLTGELEEKKEVLEQAALNAALEKETIDVTLPGDELNIGVPHILTQVMEEIEDVFLGLGYEIIEGYEVEQDHYNFERMNIPKDHPARDMQDSFYINDEVLLRTHTSPIQARTMEKHDFSKGSLRMISPGKVFRRDSDDATHSHQFHQIEGLVVAEDITMGDLKGTLEVLLKKMFGEDREIRLRPSYFPFTEPSVEVDISCFKCGGEGCNVCKQTGWIEILGAGVIHPSVLEMSGIDSTKYSGFAFGLGPDRVAMLKYGVNDIRYFYQNDLRFLEQFRVKG</sequence>
<gene>
    <name evidence="13 15" type="primary">pheS</name>
    <name evidence="16" type="ORF">CBF32_08445</name>
    <name evidence="15" type="ORF">HED35_11350</name>
</gene>
<evidence type="ECO:0000256" key="1">
    <source>
        <dbReference type="ARBA" id="ARBA00004496"/>
    </source>
</evidence>
<dbReference type="InterPro" id="IPR022911">
    <property type="entry name" value="Phe_tRNA_ligase_alpha1_bac"/>
</dbReference>
<dbReference type="Proteomes" id="UP000288197">
    <property type="component" value="Unassembled WGS sequence"/>
</dbReference>
<reference evidence="15 18" key="2">
    <citation type="submission" date="2020-03" db="EMBL/GenBank/DDBJ databases">
        <title>Bacterial samples isolated from urine from healthy bovine heifers (Gyr breed).</title>
        <authorList>
            <person name="Giannattasio-Ferraz S."/>
            <person name="Maskeri L."/>
            <person name="Penido A."/>
            <person name="Barbosa-Stancioli E.F."/>
            <person name="Putonti C."/>
        </authorList>
    </citation>
    <scope>NUCLEOTIDE SEQUENCE [LARGE SCALE GENOMIC DNA]</scope>
    <source>
        <strain evidence="15 18">UFMG-H7</strain>
    </source>
</reference>
<dbReference type="NCBIfam" id="TIGR00468">
    <property type="entry name" value="pheS"/>
    <property type="match status" value="1"/>
</dbReference>
<dbReference type="SUPFAM" id="SSF46589">
    <property type="entry name" value="tRNA-binding arm"/>
    <property type="match status" value="1"/>
</dbReference>
<evidence type="ECO:0000256" key="9">
    <source>
        <dbReference type="ARBA" id="ARBA00022842"/>
    </source>
</evidence>
<dbReference type="FunFam" id="3.30.930.10:FF:000003">
    <property type="entry name" value="Phenylalanine--tRNA ligase alpha subunit"/>
    <property type="match status" value="1"/>
</dbReference>
<keyword evidence="11 13" id="KW-0030">Aminoacyl-tRNA synthetase</keyword>
<dbReference type="GO" id="GO:0000049">
    <property type="term" value="F:tRNA binding"/>
    <property type="evidence" value="ECO:0007669"/>
    <property type="project" value="InterPro"/>
</dbReference>
<dbReference type="InterPro" id="IPR004188">
    <property type="entry name" value="Phe-tRNA_ligase_II_N"/>
</dbReference>
<comment type="cofactor">
    <cofactor evidence="13">
        <name>Mg(2+)</name>
        <dbReference type="ChEBI" id="CHEBI:18420"/>
    </cofactor>
    <text evidence="13">Binds 2 magnesium ions per tetramer.</text>
</comment>
<evidence type="ECO:0000256" key="7">
    <source>
        <dbReference type="ARBA" id="ARBA00022741"/>
    </source>
</evidence>
<dbReference type="OrthoDB" id="9800719at2"/>
<keyword evidence="8 13" id="KW-0067">ATP-binding</keyword>
<dbReference type="InterPro" id="IPR010978">
    <property type="entry name" value="tRNA-bd_arm"/>
</dbReference>
<dbReference type="Pfam" id="PF01409">
    <property type="entry name" value="tRNA-synt_2d"/>
    <property type="match status" value="1"/>
</dbReference>
<evidence type="ECO:0000256" key="3">
    <source>
        <dbReference type="ARBA" id="ARBA00011209"/>
    </source>
</evidence>
<dbReference type="Pfam" id="PF02912">
    <property type="entry name" value="Phe_tRNA-synt_N"/>
    <property type="match status" value="1"/>
</dbReference>
<dbReference type="EC" id="6.1.1.20" evidence="13"/>
<comment type="catalytic activity">
    <reaction evidence="12 13">
        <text>tRNA(Phe) + L-phenylalanine + ATP = L-phenylalanyl-tRNA(Phe) + AMP + diphosphate + H(+)</text>
        <dbReference type="Rhea" id="RHEA:19413"/>
        <dbReference type="Rhea" id="RHEA-COMP:9668"/>
        <dbReference type="Rhea" id="RHEA-COMP:9699"/>
        <dbReference type="ChEBI" id="CHEBI:15378"/>
        <dbReference type="ChEBI" id="CHEBI:30616"/>
        <dbReference type="ChEBI" id="CHEBI:33019"/>
        <dbReference type="ChEBI" id="CHEBI:58095"/>
        <dbReference type="ChEBI" id="CHEBI:78442"/>
        <dbReference type="ChEBI" id="CHEBI:78531"/>
        <dbReference type="ChEBI" id="CHEBI:456215"/>
        <dbReference type="EC" id="6.1.1.20"/>
    </reaction>
</comment>
<dbReference type="InterPro" id="IPR004529">
    <property type="entry name" value="Phe-tRNA-synth_IIc_asu"/>
</dbReference>
<keyword evidence="9 13" id="KW-0460">Magnesium</keyword>
<dbReference type="GO" id="GO:0140096">
    <property type="term" value="F:catalytic activity, acting on a protein"/>
    <property type="evidence" value="ECO:0007669"/>
    <property type="project" value="UniProtKB-ARBA"/>
</dbReference>
<evidence type="ECO:0000256" key="4">
    <source>
        <dbReference type="ARBA" id="ARBA00022490"/>
    </source>
</evidence>
<dbReference type="PANTHER" id="PTHR11538">
    <property type="entry name" value="PHENYLALANYL-TRNA SYNTHETASE"/>
    <property type="match status" value="1"/>
</dbReference>
<dbReference type="HAMAP" id="MF_00281">
    <property type="entry name" value="Phe_tRNA_synth_alpha1"/>
    <property type="match status" value="1"/>
</dbReference>
<evidence type="ECO:0000256" key="10">
    <source>
        <dbReference type="ARBA" id="ARBA00022917"/>
    </source>
</evidence>
<comment type="caution">
    <text evidence="15">The sequence shown here is derived from an EMBL/GenBank/DDBJ whole genome shotgun (WGS) entry which is preliminary data.</text>
</comment>
<dbReference type="CDD" id="cd00496">
    <property type="entry name" value="PheRS_alpha_core"/>
    <property type="match status" value="1"/>
</dbReference>
<dbReference type="EMBL" id="NGJX01000007">
    <property type="protein sequence ID" value="RSU01548.1"/>
    <property type="molecule type" value="Genomic_DNA"/>
</dbReference>
<accession>A0A369AXL7</accession>
<keyword evidence="7 13" id="KW-0547">Nucleotide-binding</keyword>
<dbReference type="GO" id="GO:0016740">
    <property type="term" value="F:transferase activity"/>
    <property type="evidence" value="ECO:0007669"/>
    <property type="project" value="UniProtKB-ARBA"/>
</dbReference>
<proteinExistence type="inferred from homology"/>
<evidence type="ECO:0000313" key="16">
    <source>
        <dbReference type="EMBL" id="RSU01548.1"/>
    </source>
</evidence>
<evidence type="ECO:0000256" key="13">
    <source>
        <dbReference type="HAMAP-Rule" id="MF_00281"/>
    </source>
</evidence>
<comment type="similarity">
    <text evidence="2 13">Belongs to the class-II aminoacyl-tRNA synthetase family. Phe-tRNA synthetase alpha subunit type 1 subfamily.</text>
</comment>
<dbReference type="SUPFAM" id="SSF55681">
    <property type="entry name" value="Class II aaRS and biotin synthetases"/>
    <property type="match status" value="1"/>
</dbReference>
<feature type="binding site" evidence="13">
    <location>
        <position position="259"/>
    </location>
    <ligand>
        <name>Mg(2+)</name>
        <dbReference type="ChEBI" id="CHEBI:18420"/>
        <note>shared with beta subunit</note>
    </ligand>
</feature>
<comment type="subunit">
    <text evidence="3 13">Tetramer of two alpha and two beta subunits.</text>
</comment>
<dbReference type="GO" id="GO:0005524">
    <property type="term" value="F:ATP binding"/>
    <property type="evidence" value="ECO:0007669"/>
    <property type="project" value="UniProtKB-UniRule"/>
</dbReference>
<keyword evidence="6 13" id="KW-0479">Metal-binding</keyword>
<dbReference type="Proteomes" id="UP000521358">
    <property type="component" value="Unassembled WGS sequence"/>
</dbReference>
<evidence type="ECO:0000256" key="6">
    <source>
        <dbReference type="ARBA" id="ARBA00022723"/>
    </source>
</evidence>
<feature type="domain" description="Aminoacyl-transfer RNA synthetases class-II family profile" evidence="14">
    <location>
        <begin position="111"/>
        <end position="323"/>
    </location>
</feature>
<dbReference type="AlphaFoldDB" id="A0A369AXL7"/>
<protein>
    <recommendedName>
        <fullName evidence="13">Phenylalanine--tRNA ligase alpha subunit</fullName>
        <ecNumber evidence="13">6.1.1.20</ecNumber>
    </recommendedName>
    <alternativeName>
        <fullName evidence="13">Phenylalanyl-tRNA synthetase alpha subunit</fullName>
        <shortName evidence="13">PheRS</shortName>
    </alternativeName>
</protein>
<dbReference type="PANTHER" id="PTHR11538:SF41">
    <property type="entry name" value="PHENYLALANINE--TRNA LIGASE, MITOCHONDRIAL"/>
    <property type="match status" value="1"/>
</dbReference>
<dbReference type="Gene3D" id="3.30.930.10">
    <property type="entry name" value="Bira Bifunctional Protein, Domain 2"/>
    <property type="match status" value="1"/>
</dbReference>
<dbReference type="GO" id="GO:0004826">
    <property type="term" value="F:phenylalanine-tRNA ligase activity"/>
    <property type="evidence" value="ECO:0007669"/>
    <property type="project" value="UniProtKB-UniRule"/>
</dbReference>
<comment type="subcellular location">
    <subcellularLocation>
        <location evidence="1 13">Cytoplasm</location>
    </subcellularLocation>
</comment>
<name>A0A369AXL7_9ENTE</name>
<dbReference type="PROSITE" id="PS50862">
    <property type="entry name" value="AA_TRNA_LIGASE_II"/>
    <property type="match status" value="1"/>
</dbReference>
<dbReference type="GO" id="GO:0005737">
    <property type="term" value="C:cytoplasm"/>
    <property type="evidence" value="ECO:0007669"/>
    <property type="project" value="UniProtKB-SubCell"/>
</dbReference>
<evidence type="ECO:0000313" key="18">
    <source>
        <dbReference type="Proteomes" id="UP000521358"/>
    </source>
</evidence>
<keyword evidence="17" id="KW-1185">Reference proteome</keyword>
<dbReference type="EMBL" id="JAAVMB010000014">
    <property type="protein sequence ID" value="NKC68685.1"/>
    <property type="molecule type" value="Genomic_DNA"/>
</dbReference>